<evidence type="ECO:0000313" key="3">
    <source>
        <dbReference type="Proteomes" id="UP001605036"/>
    </source>
</evidence>
<dbReference type="EMBL" id="JBHFFA010000001">
    <property type="protein sequence ID" value="KAL2652394.1"/>
    <property type="molecule type" value="Genomic_DNA"/>
</dbReference>
<accession>A0ABD1ZLR3</accession>
<comment type="caution">
    <text evidence="2">The sequence shown here is derived from an EMBL/GenBank/DDBJ whole genome shotgun (WGS) entry which is preliminary data.</text>
</comment>
<protein>
    <submittedName>
        <fullName evidence="2">Uncharacterized protein</fullName>
    </submittedName>
</protein>
<keyword evidence="3" id="KW-1185">Reference proteome</keyword>
<name>A0ABD1ZLR3_9MARC</name>
<evidence type="ECO:0000313" key="2">
    <source>
        <dbReference type="EMBL" id="KAL2652394.1"/>
    </source>
</evidence>
<organism evidence="2 3">
    <name type="scientific">Riccia fluitans</name>
    <dbReference type="NCBI Taxonomy" id="41844"/>
    <lineage>
        <taxon>Eukaryota</taxon>
        <taxon>Viridiplantae</taxon>
        <taxon>Streptophyta</taxon>
        <taxon>Embryophyta</taxon>
        <taxon>Marchantiophyta</taxon>
        <taxon>Marchantiopsida</taxon>
        <taxon>Marchantiidae</taxon>
        <taxon>Marchantiales</taxon>
        <taxon>Ricciaceae</taxon>
        <taxon>Riccia</taxon>
    </lineage>
</organism>
<feature type="region of interest" description="Disordered" evidence="1">
    <location>
        <begin position="49"/>
        <end position="70"/>
    </location>
</feature>
<dbReference type="AlphaFoldDB" id="A0ABD1ZLR3"/>
<reference evidence="2 3" key="1">
    <citation type="submission" date="2024-09" db="EMBL/GenBank/DDBJ databases">
        <title>Chromosome-scale assembly of Riccia fluitans.</title>
        <authorList>
            <person name="Paukszto L."/>
            <person name="Sawicki J."/>
            <person name="Karawczyk K."/>
            <person name="Piernik-Szablinska J."/>
            <person name="Szczecinska M."/>
            <person name="Mazdziarz M."/>
        </authorList>
    </citation>
    <scope>NUCLEOTIDE SEQUENCE [LARGE SCALE GENOMIC DNA]</scope>
    <source>
        <strain evidence="2">Rf_01</strain>
        <tissue evidence="2">Aerial parts of the thallus</tissue>
    </source>
</reference>
<proteinExistence type="predicted"/>
<feature type="region of interest" description="Disordered" evidence="1">
    <location>
        <begin position="1"/>
        <end position="36"/>
    </location>
</feature>
<sequence length="151" mass="16353">MWGEMVDPGLAGYPPQGRSTWPDAGSGHGGSAQGSMSYSPYLGQGSVVGLQADRAKRGNSDQVRNPHSMGFRVPPVIATAADSGFDFVQTPRQDRYRFRTPLLQLFLRPMGKDGPFRVLSKASSASLAETLDPNLRMDREIPDFGVRSVSP</sequence>
<evidence type="ECO:0000256" key="1">
    <source>
        <dbReference type="SAM" id="MobiDB-lite"/>
    </source>
</evidence>
<gene>
    <name evidence="2" type="ORF">R1flu_020522</name>
</gene>
<dbReference type="Proteomes" id="UP001605036">
    <property type="component" value="Unassembled WGS sequence"/>
</dbReference>